<feature type="domain" description="C2H2-type" evidence="6">
    <location>
        <begin position="113"/>
        <end position="140"/>
    </location>
</feature>
<dbReference type="EMBL" id="GBIH01000793">
    <property type="protein sequence ID" value="JAC93917.1"/>
    <property type="molecule type" value="mRNA"/>
</dbReference>
<feature type="domain" description="C2H2-type" evidence="6">
    <location>
        <begin position="57"/>
        <end position="84"/>
    </location>
</feature>
<accession>A0A090XAH9</accession>
<evidence type="ECO:0000256" key="2">
    <source>
        <dbReference type="ARBA" id="ARBA00022737"/>
    </source>
</evidence>
<evidence type="ECO:0000256" key="1">
    <source>
        <dbReference type="ARBA" id="ARBA00022723"/>
    </source>
</evidence>
<name>A0A090XAH9_IXORI</name>
<keyword evidence="2" id="KW-0677">Repeat</keyword>
<keyword evidence="4" id="KW-0862">Zinc</keyword>
<reference evidence="7" key="1">
    <citation type="journal article" date="2015" name="PLoS Negl. Trop. Dis.">
        <title>Deep Sequencing Analysis of the Ixodes ricinus Haemocytome.</title>
        <authorList>
            <person name="Kotsyfakis M."/>
            <person name="Kopacek P."/>
            <person name="Franta Z."/>
            <person name="Pedra J.H."/>
            <person name="Ribeiro J.M."/>
        </authorList>
    </citation>
    <scope>NUCLEOTIDE SEQUENCE</scope>
</reference>
<dbReference type="Pfam" id="PF00096">
    <property type="entry name" value="zf-C2H2"/>
    <property type="match status" value="3"/>
</dbReference>
<dbReference type="GO" id="GO:0032259">
    <property type="term" value="P:methylation"/>
    <property type="evidence" value="ECO:0007669"/>
    <property type="project" value="UniProtKB-KW"/>
</dbReference>
<dbReference type="GO" id="GO:0008270">
    <property type="term" value="F:zinc ion binding"/>
    <property type="evidence" value="ECO:0007669"/>
    <property type="project" value="UniProtKB-KW"/>
</dbReference>
<feature type="domain" description="C2H2-type" evidence="6">
    <location>
        <begin position="27"/>
        <end position="55"/>
    </location>
</feature>
<dbReference type="PANTHER" id="PTHR23226">
    <property type="entry name" value="ZINC FINGER AND SCAN DOMAIN-CONTAINING"/>
    <property type="match status" value="1"/>
</dbReference>
<keyword evidence="3 5" id="KW-0863">Zinc-finger</keyword>
<evidence type="ECO:0000256" key="3">
    <source>
        <dbReference type="ARBA" id="ARBA00022771"/>
    </source>
</evidence>
<dbReference type="Gene3D" id="3.30.160.60">
    <property type="entry name" value="Classic Zinc Finger"/>
    <property type="match status" value="3"/>
</dbReference>
<dbReference type="InterPro" id="IPR013087">
    <property type="entry name" value="Znf_C2H2_type"/>
</dbReference>
<keyword evidence="7" id="KW-0489">Methyltransferase</keyword>
<feature type="non-terminal residue" evidence="7">
    <location>
        <position position="1"/>
    </location>
</feature>
<evidence type="ECO:0000256" key="5">
    <source>
        <dbReference type="PROSITE-ProRule" id="PRU00042"/>
    </source>
</evidence>
<dbReference type="FunFam" id="3.30.160.60:FF:001270">
    <property type="entry name" value="zinc finger protein 583 isoform X1"/>
    <property type="match status" value="1"/>
</dbReference>
<dbReference type="FunFam" id="3.30.160.60:FF:002343">
    <property type="entry name" value="Zinc finger protein 33A"/>
    <property type="match status" value="1"/>
</dbReference>
<dbReference type="GO" id="GO:0008168">
    <property type="term" value="F:methyltransferase activity"/>
    <property type="evidence" value="ECO:0007669"/>
    <property type="project" value="UniProtKB-KW"/>
</dbReference>
<protein>
    <submittedName>
        <fullName evidence="7">Putative histone-lysine n-methyltransferase prdm9</fullName>
    </submittedName>
</protein>
<dbReference type="PROSITE" id="PS50157">
    <property type="entry name" value="ZINC_FINGER_C2H2_2"/>
    <property type="match status" value="4"/>
</dbReference>
<organism evidence="7">
    <name type="scientific">Ixodes ricinus</name>
    <name type="common">Common tick</name>
    <name type="synonym">Acarus ricinus</name>
    <dbReference type="NCBI Taxonomy" id="34613"/>
    <lineage>
        <taxon>Eukaryota</taxon>
        <taxon>Metazoa</taxon>
        <taxon>Ecdysozoa</taxon>
        <taxon>Arthropoda</taxon>
        <taxon>Chelicerata</taxon>
        <taxon>Arachnida</taxon>
        <taxon>Acari</taxon>
        <taxon>Parasitiformes</taxon>
        <taxon>Ixodida</taxon>
        <taxon>Ixodoidea</taxon>
        <taxon>Ixodidae</taxon>
        <taxon>Ixodinae</taxon>
        <taxon>Ixodes</taxon>
    </lineage>
</organism>
<dbReference type="InterPro" id="IPR036236">
    <property type="entry name" value="Znf_C2H2_sf"/>
</dbReference>
<dbReference type="SMART" id="SM00355">
    <property type="entry name" value="ZnF_C2H2"/>
    <property type="match status" value="4"/>
</dbReference>
<evidence type="ECO:0000256" key="4">
    <source>
        <dbReference type="ARBA" id="ARBA00022833"/>
    </source>
</evidence>
<evidence type="ECO:0000313" key="7">
    <source>
        <dbReference type="EMBL" id="JAC93917.1"/>
    </source>
</evidence>
<dbReference type="PROSITE" id="PS00028">
    <property type="entry name" value="ZINC_FINGER_C2H2_1"/>
    <property type="match status" value="3"/>
</dbReference>
<sequence>LARTGTAPSDYLDQEEAPSILPTVDTFPCRSCTSVFSSWDFLQKHRKTVHGEFEPRHRCSRCPYTSDYKYEVVAHERTHTGQKHFVCATCDRSFTLQDSLTRHTRIHTGERPHVCATCGKSFTVLSNLKNHERTHTGERPYVCPHVRQELLEEERHDPAQPRPHGRSFRSRCLSNVRKHDGARAHEGVPSHVRAVRKRVHQAILPEGTHGDEARESGAAGVCAQTGVGINWLPPNWCVL</sequence>
<dbReference type="GO" id="GO:0006355">
    <property type="term" value="P:regulation of DNA-templated transcription"/>
    <property type="evidence" value="ECO:0007669"/>
    <property type="project" value="UniProtKB-ARBA"/>
</dbReference>
<proteinExistence type="evidence at transcript level"/>
<feature type="domain" description="C2H2-type" evidence="6">
    <location>
        <begin position="85"/>
        <end position="112"/>
    </location>
</feature>
<dbReference type="AlphaFoldDB" id="A0A090XAH9"/>
<keyword evidence="7" id="KW-0808">Transferase</keyword>
<keyword evidence="1" id="KW-0479">Metal-binding</keyword>
<evidence type="ECO:0000259" key="6">
    <source>
        <dbReference type="PROSITE" id="PS50157"/>
    </source>
</evidence>
<dbReference type="SUPFAM" id="SSF57667">
    <property type="entry name" value="beta-beta-alpha zinc fingers"/>
    <property type="match status" value="2"/>
</dbReference>